<dbReference type="AlphaFoldDB" id="A0A381YNZ4"/>
<gene>
    <name evidence="1" type="ORF">METZ01_LOCUS131543</name>
</gene>
<organism evidence="1">
    <name type="scientific">marine metagenome</name>
    <dbReference type="NCBI Taxonomy" id="408172"/>
    <lineage>
        <taxon>unclassified sequences</taxon>
        <taxon>metagenomes</taxon>
        <taxon>ecological metagenomes</taxon>
    </lineage>
</organism>
<accession>A0A381YNZ4</accession>
<reference evidence="1" key="1">
    <citation type="submission" date="2018-05" db="EMBL/GenBank/DDBJ databases">
        <authorList>
            <person name="Lanie J.A."/>
            <person name="Ng W.-L."/>
            <person name="Kazmierczak K.M."/>
            <person name="Andrzejewski T.M."/>
            <person name="Davidsen T.M."/>
            <person name="Wayne K.J."/>
            <person name="Tettelin H."/>
            <person name="Glass J.I."/>
            <person name="Rusch D."/>
            <person name="Podicherti R."/>
            <person name="Tsui H.-C.T."/>
            <person name="Winkler M.E."/>
        </authorList>
    </citation>
    <scope>NUCLEOTIDE SEQUENCE</scope>
</reference>
<sequence length="333" mass="35377">MTTVGIIANPSAGKDIRRLISQSRFVSNQEKVNLLQRVIKGLSGVGVNEVLLMPDSGHIAQEAVSNLQEIISVKFLEMTILNSEQDTITAAKLMQKQGVSAIVTLGGDGTNRAVALGTCEVPIMPLSTGTNNVFPFLIEGTLAGMAAGTVACHLVDKELCAPRCKKMSVYKSRNMAMDLVDMALVDIAISTETYVGARAIWDINTVSEIFLAVAKPDSIGLSSIGGLTNPISATDSHGLHIEIEKQIGSKYVSAPLTAGNIAKVGIKSISNMVPDHAYVIKKTPCTIALDGERSIPLRDGDSITIILTGDGPPVIDPHKTLKIVGQNKVYFKD</sequence>
<dbReference type="EMBL" id="UINC01018684">
    <property type="protein sequence ID" value="SVA78689.1"/>
    <property type="molecule type" value="Genomic_DNA"/>
</dbReference>
<dbReference type="InterPro" id="IPR016064">
    <property type="entry name" value="NAD/diacylglycerol_kinase_sf"/>
</dbReference>
<dbReference type="InterPro" id="IPR017438">
    <property type="entry name" value="ATP-NAD_kinase_N"/>
</dbReference>
<dbReference type="InterPro" id="IPR039065">
    <property type="entry name" value="AcoX-like"/>
</dbReference>
<evidence type="ECO:0000313" key="1">
    <source>
        <dbReference type="EMBL" id="SVA78689.1"/>
    </source>
</evidence>
<dbReference type="Gene3D" id="3.40.50.10330">
    <property type="entry name" value="Probable inorganic polyphosphate/atp-NAD kinase, domain 1"/>
    <property type="match status" value="1"/>
</dbReference>
<dbReference type="GO" id="GO:0006741">
    <property type="term" value="P:NADP+ biosynthetic process"/>
    <property type="evidence" value="ECO:0007669"/>
    <property type="project" value="InterPro"/>
</dbReference>
<dbReference type="GO" id="GO:0003951">
    <property type="term" value="F:NAD+ kinase activity"/>
    <property type="evidence" value="ECO:0007669"/>
    <property type="project" value="InterPro"/>
</dbReference>
<protein>
    <recommendedName>
        <fullName evidence="2">ATP-NAD kinase</fullName>
    </recommendedName>
</protein>
<dbReference type="InterPro" id="IPR011391">
    <property type="entry name" value="AcoX_kinase"/>
</dbReference>
<dbReference type="Pfam" id="PF01513">
    <property type="entry name" value="NAD_kinase"/>
    <property type="match status" value="1"/>
</dbReference>
<dbReference type="PANTHER" id="PTHR40697">
    <property type="entry name" value="ACETOIN CATABOLISM PROTEIN X"/>
    <property type="match status" value="1"/>
</dbReference>
<dbReference type="PANTHER" id="PTHR40697:SF3">
    <property type="entry name" value="ACETOIN CATABOLISM PROTEIN X"/>
    <property type="match status" value="1"/>
</dbReference>
<evidence type="ECO:0008006" key="2">
    <source>
        <dbReference type="Google" id="ProtNLM"/>
    </source>
</evidence>
<dbReference type="InterPro" id="IPR002504">
    <property type="entry name" value="NADK"/>
</dbReference>
<name>A0A381YNZ4_9ZZZZ</name>
<proteinExistence type="predicted"/>
<dbReference type="PIRSF" id="PIRSF018567">
    <property type="entry name" value="AcoX"/>
    <property type="match status" value="1"/>
</dbReference>
<dbReference type="SUPFAM" id="SSF111331">
    <property type="entry name" value="NAD kinase/diacylglycerol kinase-like"/>
    <property type="match status" value="1"/>
</dbReference>